<sequence>MLRVVTATRYVVPLREGGSLPGVVEADDDGLYVVKFRGAGQGPKALVAEVIAGEVGRALGLPVPELVGVEVDPALVAGEADPEIQELLERSPGLNLGMDFLPGSLPFGNPEAAGLSPELAADVVWFDALVANVDRTPRNPNLLLWHRRLWLIDHGAALYQHHGWSGAPAETAEGARGRFPAIRTHVLLAAAGSVAEADARLAPMLDGAAIRRIVRLVPDVWLDGVGPFATADGHRSAYEAYLAARLAPPRAWVAEAEAARQGATGG</sequence>
<evidence type="ECO:0000259" key="1">
    <source>
        <dbReference type="Pfam" id="PF20613"/>
    </source>
</evidence>
<reference evidence="2" key="1">
    <citation type="submission" date="2020-02" db="EMBL/GenBank/DDBJ databases">
        <authorList>
            <person name="Meier V. D."/>
        </authorList>
    </citation>
    <scope>NUCLEOTIDE SEQUENCE</scope>
    <source>
        <strain evidence="2">AVDCRST_MAG59</strain>
    </source>
</reference>
<dbReference type="InterPro" id="IPR046748">
    <property type="entry name" value="HipA_2"/>
</dbReference>
<feature type="domain" description="HipA-like kinase" evidence="1">
    <location>
        <begin position="15"/>
        <end position="160"/>
    </location>
</feature>
<dbReference type="AlphaFoldDB" id="A0A6J4U3Q1"/>
<protein>
    <recommendedName>
        <fullName evidence="1">HipA-like kinase domain-containing protein</fullName>
    </recommendedName>
</protein>
<proteinExistence type="predicted"/>
<evidence type="ECO:0000313" key="2">
    <source>
        <dbReference type="EMBL" id="CAA9537570.1"/>
    </source>
</evidence>
<dbReference type="EMBL" id="CADCWF010000020">
    <property type="protein sequence ID" value="CAA9537570.1"/>
    <property type="molecule type" value="Genomic_DNA"/>
</dbReference>
<organism evidence="2">
    <name type="scientific">uncultured Thermomicrobiales bacterium</name>
    <dbReference type="NCBI Taxonomy" id="1645740"/>
    <lineage>
        <taxon>Bacteria</taxon>
        <taxon>Pseudomonadati</taxon>
        <taxon>Thermomicrobiota</taxon>
        <taxon>Thermomicrobia</taxon>
        <taxon>Thermomicrobiales</taxon>
        <taxon>environmental samples</taxon>
    </lineage>
</organism>
<dbReference type="Pfam" id="PF20613">
    <property type="entry name" value="HipA_2"/>
    <property type="match status" value="1"/>
</dbReference>
<gene>
    <name evidence="2" type="ORF">AVDCRST_MAG59-466</name>
</gene>
<accession>A0A6J4U3Q1</accession>
<name>A0A6J4U3Q1_9BACT</name>